<evidence type="ECO:0000313" key="1">
    <source>
        <dbReference type="EMBL" id="ABD45241.1"/>
    </source>
</evidence>
<evidence type="ECO:0000313" key="2">
    <source>
        <dbReference type="Proteomes" id="UP000008320"/>
    </source>
</evidence>
<sequence length="420" mass="46512">MFSNIFRAIRGGVRAIPSTPLKIFNGVRTVYGFFGVIPILRAFPTFGVNQKVKCRALLPALHRSQTCKYIPSKCHNVGLKIEGDYLIYKGKRYPVTPLTGPDKMPIFNVQGHMLYAINTAGLSNYEDFESKEEENKVLVVAFDGSKCVDPVGKRNNRDVMLSSEHEVYPYSFSVCKYENKKTNLPLSLLMLPFNLAGLAIGCTGRTFGAILLGVARCCDNVSAYIAQRVDKKIIHTSSGVLPGRYRPYAATLFMFFLSIVSNSLTCCSSFVRHSASLCEGIIRFPSAITNGIHNRNMRCLPVMAGMSAISDSARLLCLGIRDSGVNFVKTSLLCKARLGGDEKFLRSHVSGQYGFIVDSERGIEEPKQEEQQSQKKKISRRDLEAISRLGGELSEQIICGTSEDINKELSKQKRTSAKTV</sequence>
<name>Q2GFS6_EHRCR</name>
<dbReference type="STRING" id="205920.ECH_0916"/>
<dbReference type="EMBL" id="CP000236">
    <property type="protein sequence ID" value="ABD45241.1"/>
    <property type="molecule type" value="Genomic_DNA"/>
</dbReference>
<dbReference type="RefSeq" id="WP_011452893.1">
    <property type="nucleotide sequence ID" value="NC_007799.1"/>
</dbReference>
<keyword evidence="2" id="KW-1185">Reference proteome</keyword>
<dbReference type="OrthoDB" id="7163245at2"/>
<proteinExistence type="predicted"/>
<dbReference type="KEGG" id="ech:ECH_0916"/>
<dbReference type="Proteomes" id="UP000008320">
    <property type="component" value="Chromosome"/>
</dbReference>
<organism evidence="1 2">
    <name type="scientific">Ehrlichia chaffeensis (strain ATCC CRL-10679 / Arkansas)</name>
    <dbReference type="NCBI Taxonomy" id="205920"/>
    <lineage>
        <taxon>Bacteria</taxon>
        <taxon>Pseudomonadati</taxon>
        <taxon>Pseudomonadota</taxon>
        <taxon>Alphaproteobacteria</taxon>
        <taxon>Rickettsiales</taxon>
        <taxon>Anaplasmataceae</taxon>
        <taxon>Ehrlichia</taxon>
    </lineage>
</organism>
<protein>
    <submittedName>
        <fullName evidence="1">Uncharacterized protein</fullName>
    </submittedName>
</protein>
<dbReference type="HOGENOM" id="CLU_658469_0_0_5"/>
<reference evidence="1 2" key="1">
    <citation type="journal article" date="2006" name="PLoS Genet.">
        <title>Comparative genomics of emerging human ehrlichiosis agents.</title>
        <authorList>
            <person name="Dunning Hotopp J.C."/>
            <person name="Lin M."/>
            <person name="Madupu R."/>
            <person name="Crabtree J."/>
            <person name="Angiuoli S.V."/>
            <person name="Eisen J.A."/>
            <person name="Seshadri R."/>
            <person name="Ren Q."/>
            <person name="Wu M."/>
            <person name="Utterback T.R."/>
            <person name="Smith S."/>
            <person name="Lewis M."/>
            <person name="Khouri H."/>
            <person name="Zhang C."/>
            <person name="Niu H."/>
            <person name="Lin Q."/>
            <person name="Ohashi N."/>
            <person name="Zhi N."/>
            <person name="Nelson W."/>
            <person name="Brinkac L.M."/>
            <person name="Dodson R.J."/>
            <person name="Rosovitz M.J."/>
            <person name="Sundaram J."/>
            <person name="Daugherty S.C."/>
            <person name="Davidsen T."/>
            <person name="Durkin A.S."/>
            <person name="Gwinn M."/>
            <person name="Haft D.H."/>
            <person name="Selengut J.D."/>
            <person name="Sullivan S.A."/>
            <person name="Zafar N."/>
            <person name="Zhou L."/>
            <person name="Benahmed F."/>
            <person name="Forberger H."/>
            <person name="Halpin R."/>
            <person name="Mulligan S."/>
            <person name="Robinson J."/>
            <person name="White O."/>
            <person name="Rikihisa Y."/>
            <person name="Tettelin H."/>
        </authorList>
    </citation>
    <scope>NUCLEOTIDE SEQUENCE [LARGE SCALE GENOMIC DNA]</scope>
    <source>
        <strain evidence="2">ATCC CRL-10679 / Arkansas</strain>
    </source>
</reference>
<gene>
    <name evidence="1" type="ordered locus">ECH_0916</name>
</gene>
<accession>Q2GFS6</accession>
<dbReference type="AlphaFoldDB" id="Q2GFS6"/>